<gene>
    <name evidence="1" type="ORF">RM698_15125</name>
</gene>
<dbReference type="SUPFAM" id="SSF48452">
    <property type="entry name" value="TPR-like"/>
    <property type="match status" value="1"/>
</dbReference>
<proteinExistence type="predicted"/>
<dbReference type="Proteomes" id="UP001183610">
    <property type="component" value="Unassembled WGS sequence"/>
</dbReference>
<dbReference type="EMBL" id="JAVRET010000031">
    <property type="protein sequence ID" value="MDT0410385.1"/>
    <property type="molecule type" value="Genomic_DNA"/>
</dbReference>
<organism evidence="1 2">
    <name type="scientific">Streptomyces evansiae</name>
    <dbReference type="NCBI Taxonomy" id="3075535"/>
    <lineage>
        <taxon>Bacteria</taxon>
        <taxon>Bacillati</taxon>
        <taxon>Actinomycetota</taxon>
        <taxon>Actinomycetes</taxon>
        <taxon>Kitasatosporales</taxon>
        <taxon>Streptomycetaceae</taxon>
        <taxon>Streptomyces</taxon>
    </lineage>
</organism>
<keyword evidence="2" id="KW-1185">Reference proteome</keyword>
<evidence type="ECO:0000313" key="2">
    <source>
        <dbReference type="Proteomes" id="UP001183610"/>
    </source>
</evidence>
<dbReference type="Gene3D" id="1.25.40.10">
    <property type="entry name" value="Tetratricopeptide repeat domain"/>
    <property type="match status" value="1"/>
</dbReference>
<name>A0ABU2R531_9ACTN</name>
<dbReference type="RefSeq" id="WP_010271294.1">
    <property type="nucleotide sequence ID" value="NZ_JAVRET010000031.1"/>
</dbReference>
<sequence length="425" mass="45661">MSDGPRTLLEQEIRRRGWRGFRDVATAYDSTARSLFPKNGPTLTEATYYRWLGPGTRSLPRPDACAVLERLLGHPAERLFGPPLDDDPHDTYHLKELIQMTAEEAATDARSQAASISELTIDHLRDEVAEAARAYPVRPPAQTVTTGRSLREQAERLREQTRVPDQHRELTVLAGQASALLSVAVFDCGELPAARSLARTAGLYAEVARDVPLQAYALGTLAYIAYHQGQPAEALRQVRRADALGSGVGAQGRRRLQAIAARALGHHGDREQALSLLAATDEVLAEGATDDLHDIGGEFGFSAARCLMSAGTTALLIGDAESAKKASRRALGLARVDDRGVAAKAAVDLGLVLLLAGELDEAAEVLAPLWQLAAEQRGTGLVQRAGRLRAALADPQYRDSPLALELAERAEDVLRSANARPPLAP</sequence>
<evidence type="ECO:0008006" key="3">
    <source>
        <dbReference type="Google" id="ProtNLM"/>
    </source>
</evidence>
<evidence type="ECO:0000313" key="1">
    <source>
        <dbReference type="EMBL" id="MDT0410385.1"/>
    </source>
</evidence>
<protein>
    <recommendedName>
        <fullName evidence="3">Tetratricopeptide repeat protein</fullName>
    </recommendedName>
</protein>
<comment type="caution">
    <text evidence="1">The sequence shown here is derived from an EMBL/GenBank/DDBJ whole genome shotgun (WGS) entry which is preliminary data.</text>
</comment>
<dbReference type="InterPro" id="IPR011990">
    <property type="entry name" value="TPR-like_helical_dom_sf"/>
</dbReference>
<reference evidence="2" key="1">
    <citation type="submission" date="2023-07" db="EMBL/GenBank/DDBJ databases">
        <title>30 novel species of actinomycetes from the DSMZ collection.</title>
        <authorList>
            <person name="Nouioui I."/>
        </authorList>
    </citation>
    <scope>NUCLEOTIDE SEQUENCE [LARGE SCALE GENOMIC DNA]</scope>
    <source>
        <strain evidence="2">DSM 41979</strain>
    </source>
</reference>
<accession>A0ABU2R531</accession>